<reference evidence="2" key="1">
    <citation type="journal article" date="2013" name="Genetics">
        <title>The draft genome and transcriptome of Panagrellus redivivus are shaped by the harsh demands of a free-living lifestyle.</title>
        <authorList>
            <person name="Srinivasan J."/>
            <person name="Dillman A.R."/>
            <person name="Macchietto M.G."/>
            <person name="Heikkinen L."/>
            <person name="Lakso M."/>
            <person name="Fracchia K.M."/>
            <person name="Antoshechkin I."/>
            <person name="Mortazavi A."/>
            <person name="Wong G."/>
            <person name="Sternberg P.W."/>
        </authorList>
    </citation>
    <scope>NUCLEOTIDE SEQUENCE [LARGE SCALE GENOMIC DNA]</scope>
    <source>
        <strain evidence="2">MT8872</strain>
    </source>
</reference>
<proteinExistence type="predicted"/>
<reference evidence="3" key="2">
    <citation type="submission" date="2020-10" db="UniProtKB">
        <authorList>
            <consortium name="WormBaseParasite"/>
        </authorList>
    </citation>
    <scope>IDENTIFICATION</scope>
</reference>
<feature type="chain" id="PRO_5028799191" evidence="1">
    <location>
        <begin position="18"/>
        <end position="774"/>
    </location>
</feature>
<organism evidence="2 3">
    <name type="scientific">Panagrellus redivivus</name>
    <name type="common">Microworm</name>
    <dbReference type="NCBI Taxonomy" id="6233"/>
    <lineage>
        <taxon>Eukaryota</taxon>
        <taxon>Metazoa</taxon>
        <taxon>Ecdysozoa</taxon>
        <taxon>Nematoda</taxon>
        <taxon>Chromadorea</taxon>
        <taxon>Rhabditida</taxon>
        <taxon>Tylenchina</taxon>
        <taxon>Panagrolaimomorpha</taxon>
        <taxon>Panagrolaimoidea</taxon>
        <taxon>Panagrolaimidae</taxon>
        <taxon>Panagrellus</taxon>
    </lineage>
</organism>
<sequence>MEMKVVFVLALIVFVSGRDEITTPTPKEVFKDSLEEYVKGCTDNLKLRGYFSLAYLKANPVVFQYFENQDISKFNIKQMIGEQVQVTRAFMMLSCICTDLKDREFEYFVSPFTDNEDNYADALTVCVYHKKKIIDIENVLDIPQRSLKMYLLAKYIQLMPRQLSDYPNKPENMVNFTGCIDTYGYATKNLPGQNTCVFVSYAKVSTAGRDYQVVEKGSYYGPFLFTQLPRLIKFQKNDNGIAMLLLALKIKWVLCSILKTKSRLAKEQFETGCIYLKKEKIDDDNYYHLATCCCQGHDDPNCAQVSNAFTGKDKEVICHTDKDSVDQNTLPFAKHCVFHRTIKYSEPDKNLLLTFHSGNAYNYSGEAECKPHTTTKCRGSYMYTTEYQCCNDSNFCNLKLREQSMPSGNERCHHGDFMKDQKCTLIAYRDSKSQEFKYVSPIYIDFKRSELVFLGTVSKYSVHFAFMEVDNEFTPCGNRPSFNPKMSQFVITCIAKDCDKDIPKSGWQNNLEKLLDDAGIGYCPTGMQKWEVKQNSQTPVLTEANENAITQQRGLHCLVYVMNDVVEEEGGTAKFVYTVKFESIDDPDKYCPQPLTLKDGVHGCCYSPTPEKPSCHYTNIINEIVRSDHVDATNEHLTVPEVADDCDQRIIGQYSRKCKPGGYGCFHLLPAGEAIKSAVTSCIGYAELQIAAHSILHDQFGEALICLTPEAADKCQYVERDGKLKLVCCCQAREVIEHTRYCTVDTNRMFYEDQRKLMTVADYIPENQEKTDEK</sequence>
<dbReference type="Proteomes" id="UP000492821">
    <property type="component" value="Unassembled WGS sequence"/>
</dbReference>
<name>A0A7E4ZYX4_PANRE</name>
<keyword evidence="1" id="KW-0732">Signal</keyword>
<protein>
    <submittedName>
        <fullName evidence="3">Sodefrin-like factor</fullName>
    </submittedName>
</protein>
<dbReference type="AlphaFoldDB" id="A0A7E4ZYX4"/>
<evidence type="ECO:0000313" key="3">
    <source>
        <dbReference type="WBParaSite" id="Pan_g3798.t1"/>
    </source>
</evidence>
<keyword evidence="2" id="KW-1185">Reference proteome</keyword>
<accession>A0A7E4ZYX4</accession>
<dbReference type="WBParaSite" id="Pan_g3798.t1">
    <property type="protein sequence ID" value="Pan_g3798.t1"/>
    <property type="gene ID" value="Pan_g3798"/>
</dbReference>
<feature type="signal peptide" evidence="1">
    <location>
        <begin position="1"/>
        <end position="17"/>
    </location>
</feature>
<evidence type="ECO:0000313" key="2">
    <source>
        <dbReference type="Proteomes" id="UP000492821"/>
    </source>
</evidence>
<evidence type="ECO:0000256" key="1">
    <source>
        <dbReference type="SAM" id="SignalP"/>
    </source>
</evidence>